<keyword evidence="1" id="KW-0378">Hydrolase</keyword>
<evidence type="ECO:0000256" key="1">
    <source>
        <dbReference type="ARBA" id="ARBA00023295"/>
    </source>
</evidence>
<reference evidence="5 6" key="1">
    <citation type="journal article" date="2015" name="Genome Announc.">
        <title>Complete Genome Sequence of Steroid-Transforming Nocardioides simplex VKM Ac-2033D.</title>
        <authorList>
            <person name="Shtratnikova V.Y."/>
            <person name="Schelkunov M.I."/>
            <person name="Pekov Y.A."/>
            <person name="Fokina V.V."/>
            <person name="Logacheva M.D."/>
            <person name="Sokolov S.L."/>
            <person name="Bragin E.Y."/>
            <person name="Ashapkin V.V."/>
            <person name="Donova M.V."/>
        </authorList>
    </citation>
    <scope>NUCLEOTIDE SEQUENCE [LARGE SCALE GENOMIC DNA]</scope>
    <source>
        <strain evidence="5 6">VKM Ac-2033D</strain>
    </source>
</reference>
<evidence type="ECO:0000256" key="3">
    <source>
        <dbReference type="SAM" id="SignalP"/>
    </source>
</evidence>
<dbReference type="Gene3D" id="3.40.390.10">
    <property type="entry name" value="Collagenase (Catalytic Domain)"/>
    <property type="match status" value="1"/>
</dbReference>
<dbReference type="EMBL" id="CP009896">
    <property type="protein sequence ID" value="AIY18402.2"/>
    <property type="molecule type" value="Genomic_DNA"/>
</dbReference>
<dbReference type="HOGENOM" id="CLU_366318_0_0_11"/>
<dbReference type="SMART" id="SM00060">
    <property type="entry name" value="FN3"/>
    <property type="match status" value="3"/>
</dbReference>
<dbReference type="Gene3D" id="2.60.40.10">
    <property type="entry name" value="Immunoglobulins"/>
    <property type="match status" value="1"/>
</dbReference>
<dbReference type="InterPro" id="IPR003961">
    <property type="entry name" value="FN3_dom"/>
</dbReference>
<dbReference type="InterPro" id="IPR024079">
    <property type="entry name" value="MetalloPept_cat_dom_sf"/>
</dbReference>
<dbReference type="Gene3D" id="2.60.120.380">
    <property type="match status" value="1"/>
</dbReference>
<organism evidence="5 6">
    <name type="scientific">Nocardioides simplex</name>
    <name type="common">Arthrobacter simplex</name>
    <dbReference type="NCBI Taxonomy" id="2045"/>
    <lineage>
        <taxon>Bacteria</taxon>
        <taxon>Bacillati</taxon>
        <taxon>Actinomycetota</taxon>
        <taxon>Actinomycetes</taxon>
        <taxon>Propionibacteriales</taxon>
        <taxon>Nocardioidaceae</taxon>
        <taxon>Pimelobacter</taxon>
    </lineage>
</organism>
<dbReference type="InterPro" id="IPR036116">
    <property type="entry name" value="FN3_sf"/>
</dbReference>
<evidence type="ECO:0000313" key="6">
    <source>
        <dbReference type="Proteomes" id="UP000030300"/>
    </source>
</evidence>
<dbReference type="CDD" id="cd00063">
    <property type="entry name" value="FN3"/>
    <property type="match status" value="1"/>
</dbReference>
<feature type="domain" description="Fibronectin type-III" evidence="4">
    <location>
        <begin position="661"/>
        <end position="761"/>
    </location>
</feature>
<feature type="signal peptide" evidence="3">
    <location>
        <begin position="1"/>
        <end position="27"/>
    </location>
</feature>
<dbReference type="SUPFAM" id="SSF49265">
    <property type="entry name" value="Fibronectin type III"/>
    <property type="match status" value="2"/>
</dbReference>
<dbReference type="InterPro" id="IPR013783">
    <property type="entry name" value="Ig-like_fold"/>
</dbReference>
<evidence type="ECO:0000259" key="4">
    <source>
        <dbReference type="PROSITE" id="PS50853"/>
    </source>
</evidence>
<keyword evidence="1" id="KW-0326">Glycosidase</keyword>
<name>A0A0A1DP59_NOCSI</name>
<keyword evidence="2" id="KW-0119">Carbohydrate metabolism</keyword>
<keyword evidence="2" id="KW-0624">Polysaccharide degradation</keyword>
<dbReference type="GO" id="GO:0008237">
    <property type="term" value="F:metallopeptidase activity"/>
    <property type="evidence" value="ECO:0007669"/>
    <property type="project" value="InterPro"/>
</dbReference>
<evidence type="ECO:0000256" key="2">
    <source>
        <dbReference type="ARBA" id="ARBA00023326"/>
    </source>
</evidence>
<gene>
    <name evidence="5" type="ORF">KR76_19480</name>
</gene>
<dbReference type="GO" id="GO:0016798">
    <property type="term" value="F:hydrolase activity, acting on glycosyl bonds"/>
    <property type="evidence" value="ECO:0007669"/>
    <property type="project" value="UniProtKB-KW"/>
</dbReference>
<dbReference type="eggNOG" id="COG3291">
    <property type="taxonomic scope" value="Bacteria"/>
</dbReference>
<keyword evidence="3" id="KW-0732">Signal</keyword>
<proteinExistence type="predicted"/>
<dbReference type="STRING" id="2045.KR76_19480"/>
<dbReference type="Proteomes" id="UP000030300">
    <property type="component" value="Chromosome"/>
</dbReference>
<dbReference type="KEGG" id="psim:KR76_19480"/>
<sequence length="761" mass="77791">MRLVAAVSSSFLLLGSLSTGTPAAASAASAASADAGPGLHGRAAISQLDDELAAIAGRSGLSGRELRRILATDDSAHVTSGGRLVYADTFPEAPAGARAQAADAPLPEASTFTLHSRPGSKHTIFLDFDGAEVSNTYWNLQAGIPNGHYDGFSIDEDLSTFSSAEHAYIQENWRILAEVFAAFDVDVTTEDPGPAAYDRDGVADDTYGDHVLYSDDPDSRPICAGCAGIAVFGAFADPSEERTNTLEPVWVRKQPNAFLAATVAAHEIGHTLGLNHDGVTTAPTEQSREYYGGQGAWTPIMGSGLHGIVQFSNGDYANATNRQDDFATMVATGLPLLPDDAGNTAASATSLGARTDYTVDGVVTSRDVDYYKVGPCTAAPSVEALGNGDGSALDLRVDLRRADDSLVAYSDPASAEVVVGGFAHRTATGMDAPRISPSGGAGTYYVKVRGVGNGDPLTTGYSDYGSVGTYTLSVDGCAATNGTTPNAPASIDLTTSKGSGTLTWAAPATGPAPTGYRISGIAGGPVEVPAGTTTRAITVPGGYDVNVAVAALNAAGAGAPATLNRHVASWVPSAPPAVTVATSGLRATITWTPAANPGNAHLSHWLLTVDGLLAPQTSPTRSFTATFSAYGTHTIRLVPEMEAELPGTAPARTIQVLVAVKPSAPRIGTASSGTAGGKATATARWTPPTTSGGAAITSYKVIASKIVKGRVVGTRVSAALPATARSYAFRLAKGSYRFRVVATNVKGASPASAYSRTVVAR</sequence>
<dbReference type="Pfam" id="PF13582">
    <property type="entry name" value="Reprolysin_3"/>
    <property type="match status" value="1"/>
</dbReference>
<evidence type="ECO:0000313" key="5">
    <source>
        <dbReference type="EMBL" id="AIY18402.2"/>
    </source>
</evidence>
<dbReference type="PROSITE" id="PS50853">
    <property type="entry name" value="FN3"/>
    <property type="match status" value="1"/>
</dbReference>
<keyword evidence="6" id="KW-1185">Reference proteome</keyword>
<dbReference type="GO" id="GO:0000272">
    <property type="term" value="P:polysaccharide catabolic process"/>
    <property type="evidence" value="ECO:0007669"/>
    <property type="project" value="UniProtKB-KW"/>
</dbReference>
<dbReference type="SUPFAM" id="SSF55486">
    <property type="entry name" value="Metalloproteases ('zincins'), catalytic domain"/>
    <property type="match status" value="1"/>
</dbReference>
<accession>A0A0A1DP59</accession>
<protein>
    <recommendedName>
        <fullName evidence="4">Fibronectin type-III domain-containing protein</fullName>
    </recommendedName>
</protein>
<dbReference type="AlphaFoldDB" id="A0A0A1DP59"/>
<feature type="chain" id="PRO_5001973441" description="Fibronectin type-III domain-containing protein" evidence="3">
    <location>
        <begin position="28"/>
        <end position="761"/>
    </location>
</feature>